<dbReference type="InterPro" id="IPR023123">
    <property type="entry name" value="Tubulin_C"/>
</dbReference>
<evidence type="ECO:0000259" key="15">
    <source>
        <dbReference type="SMART" id="SM00864"/>
    </source>
</evidence>
<dbReference type="GO" id="GO:0007017">
    <property type="term" value="P:microtubule-based process"/>
    <property type="evidence" value="ECO:0007669"/>
    <property type="project" value="InterPro"/>
</dbReference>
<dbReference type="PRINTS" id="PR01224">
    <property type="entry name" value="DELTATUBULIN"/>
</dbReference>
<dbReference type="SUPFAM" id="SSF52490">
    <property type="entry name" value="Tubulin nucleotide-binding domain-like"/>
    <property type="match status" value="1"/>
</dbReference>
<comment type="similarity">
    <text evidence="4 14">Belongs to the tubulin family.</text>
</comment>
<dbReference type="GO" id="GO:0005874">
    <property type="term" value="C:microtubule"/>
    <property type="evidence" value="ECO:0007669"/>
    <property type="project" value="UniProtKB-KW"/>
</dbReference>
<keyword evidence="9 14" id="KW-0342">GTP-binding</keyword>
<name>A0AAW2ZDW5_9EUKA</name>
<dbReference type="InterPro" id="IPR036525">
    <property type="entry name" value="Tubulin/FtsZ_GTPase_sf"/>
</dbReference>
<feature type="domain" description="Tubulin/FtsZ GTPase" evidence="15">
    <location>
        <begin position="30"/>
        <end position="250"/>
    </location>
</feature>
<dbReference type="GO" id="GO:0005929">
    <property type="term" value="C:cilium"/>
    <property type="evidence" value="ECO:0007669"/>
    <property type="project" value="UniProtKB-SubCell"/>
</dbReference>
<comment type="function">
    <text evidence="13">Acts as a positive regulator of hedgehog signaling and regulates ciliary function.</text>
</comment>
<evidence type="ECO:0000256" key="1">
    <source>
        <dbReference type="ARBA" id="ARBA00004114"/>
    </source>
</evidence>
<evidence type="ECO:0000256" key="11">
    <source>
        <dbReference type="ARBA" id="ARBA00023273"/>
    </source>
</evidence>
<evidence type="ECO:0000256" key="3">
    <source>
        <dbReference type="ARBA" id="ARBA00004138"/>
    </source>
</evidence>
<proteinExistence type="inferred from homology"/>
<evidence type="ECO:0000256" key="10">
    <source>
        <dbReference type="ARBA" id="ARBA00023242"/>
    </source>
</evidence>
<dbReference type="InterPro" id="IPR008280">
    <property type="entry name" value="Tub_FtsZ_C"/>
</dbReference>
<accession>A0AAW2ZDW5</accession>
<keyword evidence="8" id="KW-0970">Cilium biogenesis/degradation</keyword>
<dbReference type="AlphaFoldDB" id="A0AAW2ZDW5"/>
<protein>
    <recommendedName>
        <fullName evidence="5">Tubulin delta chain</fullName>
    </recommendedName>
    <alternativeName>
        <fullName evidence="12">Delta-tubulin</fullName>
    </alternativeName>
</protein>
<keyword evidence="10" id="KW-0539">Nucleus</keyword>
<evidence type="ECO:0000256" key="7">
    <source>
        <dbReference type="ARBA" id="ARBA00022741"/>
    </source>
</evidence>
<dbReference type="InterPro" id="IPR000217">
    <property type="entry name" value="Tubulin"/>
</dbReference>
<evidence type="ECO:0000256" key="9">
    <source>
        <dbReference type="ARBA" id="ARBA00023134"/>
    </source>
</evidence>
<evidence type="ECO:0000256" key="2">
    <source>
        <dbReference type="ARBA" id="ARBA00004123"/>
    </source>
</evidence>
<organism evidence="16 17">
    <name type="scientific">Acrasis kona</name>
    <dbReference type="NCBI Taxonomy" id="1008807"/>
    <lineage>
        <taxon>Eukaryota</taxon>
        <taxon>Discoba</taxon>
        <taxon>Heterolobosea</taxon>
        <taxon>Tetramitia</taxon>
        <taxon>Eutetramitia</taxon>
        <taxon>Acrasidae</taxon>
        <taxon>Acrasis</taxon>
    </lineage>
</organism>
<evidence type="ECO:0000256" key="6">
    <source>
        <dbReference type="ARBA" id="ARBA00022701"/>
    </source>
</evidence>
<keyword evidence="17" id="KW-1185">Reference proteome</keyword>
<gene>
    <name evidence="16" type="ORF">AKO1_008985</name>
</gene>
<dbReference type="SUPFAM" id="SSF55307">
    <property type="entry name" value="Tubulin C-terminal domain-like"/>
    <property type="match status" value="1"/>
</dbReference>
<dbReference type="SMART" id="SM00864">
    <property type="entry name" value="Tubulin"/>
    <property type="match status" value="1"/>
</dbReference>
<dbReference type="GO" id="GO:0005634">
    <property type="term" value="C:nucleus"/>
    <property type="evidence" value="ECO:0007669"/>
    <property type="project" value="UniProtKB-SubCell"/>
</dbReference>
<evidence type="ECO:0000256" key="8">
    <source>
        <dbReference type="ARBA" id="ARBA00022794"/>
    </source>
</evidence>
<dbReference type="CDD" id="cd02189">
    <property type="entry name" value="delta_zeta_tubulin-like"/>
    <property type="match status" value="1"/>
</dbReference>
<evidence type="ECO:0000313" key="17">
    <source>
        <dbReference type="Proteomes" id="UP001431209"/>
    </source>
</evidence>
<dbReference type="InterPro" id="IPR002967">
    <property type="entry name" value="Delta_tubulin"/>
</dbReference>
<sequence>MSLIFVQVGQCGNQVGHEFWKIAGKERSQKNSGFQGGLFHGNGYARCIMIDSEPKVIQRIIGENNELYNISNVRFSQSGCGNNWALGYNFSGNSKGMTDRCAPEGYGKDMLLQDAMELLERELESCDYAKACVVIHSLSGGTGSGLGSRLIEEIRNKHPTMYIISICVAPFAHGDTPMQHYNCLLSLSHIQSFCDAVFMFQNDDILRAINRATTKAGHTTLQTSHYSTTDINKYIASCMANIFFPVQNDKGVWSEFDCFKFIRNLCPSFETKFLEINTNAILESSAGKFSSWQYIADDFAKHIPVFMLEDNIPCKSISTKIMVRGGFQTIHDYSIVKKALLNKAFAPVEWLLYAPNQEEYLTFDVSHAPALPGHRISNSLTTCSNRSYIVSLLNHILSRAHVMMESKAYLHWYGRHGVEESMFDECFATVQKVIDDYVLLYQP</sequence>
<keyword evidence="11" id="KW-0966">Cell projection</keyword>
<dbReference type="PANTHER" id="PTHR11588">
    <property type="entry name" value="TUBULIN"/>
    <property type="match status" value="1"/>
</dbReference>
<dbReference type="InterPro" id="IPR017975">
    <property type="entry name" value="Tubulin_CS"/>
</dbReference>
<evidence type="ECO:0000256" key="14">
    <source>
        <dbReference type="RuleBase" id="RU000352"/>
    </source>
</evidence>
<dbReference type="Pfam" id="PF00091">
    <property type="entry name" value="Tubulin"/>
    <property type="match status" value="1"/>
</dbReference>
<dbReference type="GO" id="GO:0005200">
    <property type="term" value="F:structural constituent of cytoskeleton"/>
    <property type="evidence" value="ECO:0007669"/>
    <property type="project" value="InterPro"/>
</dbReference>
<dbReference type="EMBL" id="JAOPGA020001408">
    <property type="protein sequence ID" value="KAL0488132.1"/>
    <property type="molecule type" value="Genomic_DNA"/>
</dbReference>
<dbReference type="GO" id="GO:0005814">
    <property type="term" value="C:centriole"/>
    <property type="evidence" value="ECO:0007669"/>
    <property type="project" value="UniProtKB-SubCell"/>
</dbReference>
<dbReference type="GO" id="GO:0005525">
    <property type="term" value="F:GTP binding"/>
    <property type="evidence" value="ECO:0007669"/>
    <property type="project" value="UniProtKB-UniRule"/>
</dbReference>
<evidence type="ECO:0000256" key="13">
    <source>
        <dbReference type="ARBA" id="ARBA00046149"/>
    </source>
</evidence>
<keyword evidence="7 14" id="KW-0547">Nucleotide-binding</keyword>
<dbReference type="GO" id="GO:0030030">
    <property type="term" value="P:cell projection organization"/>
    <property type="evidence" value="ECO:0007669"/>
    <property type="project" value="UniProtKB-KW"/>
</dbReference>
<evidence type="ECO:0000256" key="4">
    <source>
        <dbReference type="ARBA" id="ARBA00009636"/>
    </source>
</evidence>
<dbReference type="PRINTS" id="PR01161">
    <property type="entry name" value="TUBULIN"/>
</dbReference>
<keyword evidence="6 14" id="KW-0493">Microtubule</keyword>
<comment type="subcellular location">
    <subcellularLocation>
        <location evidence="3">Cell projection</location>
        <location evidence="3">Cilium</location>
    </subcellularLocation>
    <subcellularLocation>
        <location evidence="1">Cytoplasm</location>
        <location evidence="1">Cytoskeleton</location>
        <location evidence="1">Microtubule organizing center</location>
        <location evidence="1">Centrosome</location>
        <location evidence="1">Centriole</location>
    </subcellularLocation>
    <subcellularLocation>
        <location evidence="2">Nucleus</location>
    </subcellularLocation>
</comment>
<dbReference type="Proteomes" id="UP001431209">
    <property type="component" value="Unassembled WGS sequence"/>
</dbReference>
<comment type="caution">
    <text evidence="16">The sequence shown here is derived from an EMBL/GenBank/DDBJ whole genome shotgun (WGS) entry which is preliminary data.</text>
</comment>
<evidence type="ECO:0000256" key="12">
    <source>
        <dbReference type="ARBA" id="ARBA00030594"/>
    </source>
</evidence>
<dbReference type="Gene3D" id="1.10.287.600">
    <property type="entry name" value="Helix hairpin bin"/>
    <property type="match status" value="1"/>
</dbReference>
<dbReference type="PROSITE" id="PS00227">
    <property type="entry name" value="TUBULIN"/>
    <property type="match status" value="1"/>
</dbReference>
<dbReference type="InterPro" id="IPR003008">
    <property type="entry name" value="Tubulin_FtsZ_GTPase"/>
</dbReference>
<evidence type="ECO:0000256" key="5">
    <source>
        <dbReference type="ARBA" id="ARBA00014184"/>
    </source>
</evidence>
<evidence type="ECO:0000313" key="16">
    <source>
        <dbReference type="EMBL" id="KAL0488132.1"/>
    </source>
</evidence>
<reference evidence="16 17" key="1">
    <citation type="submission" date="2024-03" db="EMBL/GenBank/DDBJ databases">
        <title>The Acrasis kona genome and developmental transcriptomes reveal deep origins of eukaryotic multicellular pathways.</title>
        <authorList>
            <person name="Sheikh S."/>
            <person name="Fu C.-J."/>
            <person name="Brown M.W."/>
            <person name="Baldauf S.L."/>
        </authorList>
    </citation>
    <scope>NUCLEOTIDE SEQUENCE [LARGE SCALE GENOMIC DNA]</scope>
    <source>
        <strain evidence="16 17">ATCC MYA-3509</strain>
    </source>
</reference>
<dbReference type="Gene3D" id="3.40.50.1440">
    <property type="entry name" value="Tubulin/FtsZ, GTPase domain"/>
    <property type="match status" value="1"/>
</dbReference>